<sequence length="72" mass="8295">MDLTPGELMRTYRNRKNLTQEELAEKVGSYQVRISRLENQLELPTDKEIEDIERVLGTSIWTNQKGDAMNGA</sequence>
<protein>
    <submittedName>
        <fullName evidence="2">Helix-turn-helix transcriptional regulator</fullName>
    </submittedName>
</protein>
<dbReference type="RefSeq" id="WP_090727819.1">
    <property type="nucleotide sequence ID" value="NZ_JBHTKX010000009.1"/>
</dbReference>
<keyword evidence="3" id="KW-1185">Reference proteome</keyword>
<dbReference type="CDD" id="cd00093">
    <property type="entry name" value="HTH_XRE"/>
    <property type="match status" value="1"/>
</dbReference>
<proteinExistence type="predicted"/>
<accession>A0ABW3Q101</accession>
<gene>
    <name evidence="2" type="ORF">ACFQ3J_25155</name>
</gene>
<dbReference type="InterPro" id="IPR010982">
    <property type="entry name" value="Lambda_DNA-bd_dom_sf"/>
</dbReference>
<name>A0ABW3Q101_9BACL</name>
<evidence type="ECO:0000313" key="2">
    <source>
        <dbReference type="EMBL" id="MFD1131413.1"/>
    </source>
</evidence>
<dbReference type="Gene3D" id="1.10.260.40">
    <property type="entry name" value="lambda repressor-like DNA-binding domains"/>
    <property type="match status" value="1"/>
</dbReference>
<dbReference type="PROSITE" id="PS50943">
    <property type="entry name" value="HTH_CROC1"/>
    <property type="match status" value="1"/>
</dbReference>
<dbReference type="InterPro" id="IPR001387">
    <property type="entry name" value="Cro/C1-type_HTH"/>
</dbReference>
<feature type="domain" description="HTH cro/C1-type" evidence="1">
    <location>
        <begin position="9"/>
        <end position="63"/>
    </location>
</feature>
<reference evidence="3" key="1">
    <citation type="journal article" date="2019" name="Int. J. Syst. Evol. Microbiol.">
        <title>The Global Catalogue of Microorganisms (GCM) 10K type strain sequencing project: providing services to taxonomists for standard genome sequencing and annotation.</title>
        <authorList>
            <consortium name="The Broad Institute Genomics Platform"/>
            <consortium name="The Broad Institute Genome Sequencing Center for Infectious Disease"/>
            <person name="Wu L."/>
            <person name="Ma J."/>
        </authorList>
    </citation>
    <scope>NUCLEOTIDE SEQUENCE [LARGE SCALE GENOMIC DNA]</scope>
    <source>
        <strain evidence="3">CCUG 53519</strain>
    </source>
</reference>
<evidence type="ECO:0000313" key="3">
    <source>
        <dbReference type="Proteomes" id="UP001597169"/>
    </source>
</evidence>
<dbReference type="Pfam" id="PF01381">
    <property type="entry name" value="HTH_3"/>
    <property type="match status" value="1"/>
</dbReference>
<dbReference type="EMBL" id="JBHTKX010000009">
    <property type="protein sequence ID" value="MFD1131413.1"/>
    <property type="molecule type" value="Genomic_DNA"/>
</dbReference>
<organism evidence="2 3">
    <name type="scientific">Paenibacillus provencensis</name>
    <dbReference type="NCBI Taxonomy" id="441151"/>
    <lineage>
        <taxon>Bacteria</taxon>
        <taxon>Bacillati</taxon>
        <taxon>Bacillota</taxon>
        <taxon>Bacilli</taxon>
        <taxon>Bacillales</taxon>
        <taxon>Paenibacillaceae</taxon>
        <taxon>Paenibacillus</taxon>
    </lineage>
</organism>
<dbReference type="Proteomes" id="UP001597169">
    <property type="component" value="Unassembled WGS sequence"/>
</dbReference>
<comment type="caution">
    <text evidence="2">The sequence shown here is derived from an EMBL/GenBank/DDBJ whole genome shotgun (WGS) entry which is preliminary data.</text>
</comment>
<dbReference type="SMART" id="SM00530">
    <property type="entry name" value="HTH_XRE"/>
    <property type="match status" value="1"/>
</dbReference>
<dbReference type="SUPFAM" id="SSF47413">
    <property type="entry name" value="lambda repressor-like DNA-binding domains"/>
    <property type="match status" value="1"/>
</dbReference>
<evidence type="ECO:0000259" key="1">
    <source>
        <dbReference type="PROSITE" id="PS50943"/>
    </source>
</evidence>